<dbReference type="Pfam" id="PF13432">
    <property type="entry name" value="TPR_16"/>
    <property type="match status" value="1"/>
</dbReference>
<dbReference type="Proteomes" id="UP000094065">
    <property type="component" value="Unassembled WGS sequence"/>
</dbReference>
<dbReference type="GO" id="GO:0005680">
    <property type="term" value="C:anaphase-promoting complex"/>
    <property type="evidence" value="ECO:0007669"/>
    <property type="project" value="UniProtKB-ARBA"/>
</dbReference>
<dbReference type="GO" id="GO:0016567">
    <property type="term" value="P:protein ubiquitination"/>
    <property type="evidence" value="ECO:0007669"/>
    <property type="project" value="TreeGrafter"/>
</dbReference>
<evidence type="ECO:0000313" key="5">
    <source>
        <dbReference type="EMBL" id="ODN82045.1"/>
    </source>
</evidence>
<dbReference type="InterPro" id="IPR019734">
    <property type="entry name" value="TPR_rpt"/>
</dbReference>
<feature type="repeat" description="TPR" evidence="3">
    <location>
        <begin position="712"/>
        <end position="745"/>
    </location>
</feature>
<dbReference type="AlphaFoldDB" id="A0A1E3I139"/>
<evidence type="ECO:0000256" key="3">
    <source>
        <dbReference type="PROSITE-ProRule" id="PRU00339"/>
    </source>
</evidence>
<reference evidence="5 6" key="1">
    <citation type="submission" date="2016-06" db="EMBL/GenBank/DDBJ databases">
        <title>Evolution of pathogenesis and genome organization in the Tremellales.</title>
        <authorList>
            <person name="Cuomo C."/>
            <person name="Litvintseva A."/>
            <person name="Heitman J."/>
            <person name="Chen Y."/>
            <person name="Sun S."/>
            <person name="Springer D."/>
            <person name="Dromer F."/>
            <person name="Young S."/>
            <person name="Zeng Q."/>
            <person name="Chapman S."/>
            <person name="Gujja S."/>
            <person name="Saif S."/>
            <person name="Birren B."/>
        </authorList>
    </citation>
    <scope>NUCLEOTIDE SEQUENCE [LARGE SCALE GENOMIC DNA]</scope>
    <source>
        <strain evidence="5 6">CBS 6039</strain>
    </source>
</reference>
<feature type="compositionally biased region" description="Low complexity" evidence="4">
    <location>
        <begin position="403"/>
        <end position="418"/>
    </location>
</feature>
<sequence>MSAHVHRRLAALAASSPPPSALFYARLFHALAPGLHDAAHALALAFLANHQPYSAIHLLRDSTGLESLDQDLNRIAEPTAKPCYACALIVAKACDHLGRYTEGQAVLARALKRCPVTNIIFPSPVSSPATAHLLLATLSQKSKATETAVDSYKKALEEDPWLWEAFTGLCDIGAHPSVEQLFPIPTSHPLSRSNTSRSSRPPLSPNLHRQKSPADLAPGILRAQGSGSNGNSNVPSNGGGLFTPDVGGAERKLGMLGNTSAWDTSSVMGDSTFALTSEPQSKRPFPTFMSQATSFLPSSLRGGTSTPANPNISDSPPKLQIKRARGKDVKKAAETPQNQMGPLARELRPNGAMRGLDDDGIVRRSSRLKTGTAKPIATKPTARSVRSRSAASSASTDIPSPPASAQSQSSQAQAQMQAQAQAQAQEALLQSAADDYLRDIVRKCAKAYRSLSMYQCEQALKDIDLLPNELKTSAWALDILGRAFYEMANYTMARQAFAFLQQLEPYRLQSMEQYSTLLWHLDDLPMLSHLSQTLISISRTSPQAWIAIGNSFSLKGEHDEAMRCFRRATQVDPGCAYAWTLCGYEAVEMEEFERALAFYRTAIRTDTRHYNAWYGMGLVYLKTDKPAYAEHHFKRAVEINPSNAVLLCCVGMALEKSDDIVQAIHYYELASRYAPHSPMVQFKRIRALVSLQRYDEAILALEPLTHTAPDEANVFFLLGKCYLKRDRRAEATKALTMARELAPKLEGAINSVFLANGDELEEKD</sequence>
<dbReference type="GO" id="GO:0031145">
    <property type="term" value="P:anaphase-promoting complex-dependent catabolic process"/>
    <property type="evidence" value="ECO:0007669"/>
    <property type="project" value="TreeGrafter"/>
</dbReference>
<evidence type="ECO:0000256" key="2">
    <source>
        <dbReference type="ARBA" id="ARBA00038210"/>
    </source>
</evidence>
<comment type="caution">
    <text evidence="5">The sequence shown here is derived from an EMBL/GenBank/DDBJ whole genome shotgun (WGS) entry which is preliminary data.</text>
</comment>
<dbReference type="OrthoDB" id="10248520at2759"/>
<feature type="compositionally biased region" description="Low complexity" evidence="4">
    <location>
        <begin position="225"/>
        <end position="236"/>
    </location>
</feature>
<proteinExistence type="inferred from homology"/>
<evidence type="ECO:0008006" key="7">
    <source>
        <dbReference type="Google" id="ProtNLM"/>
    </source>
</evidence>
<feature type="repeat" description="TPR" evidence="3">
    <location>
        <begin position="610"/>
        <end position="643"/>
    </location>
</feature>
<evidence type="ECO:0000256" key="4">
    <source>
        <dbReference type="SAM" id="MobiDB-lite"/>
    </source>
</evidence>
<dbReference type="SMART" id="SM00028">
    <property type="entry name" value="TPR"/>
    <property type="match status" value="7"/>
</dbReference>
<comment type="similarity">
    <text evidence="2">Belongs to the APC3/CDC27 family.</text>
</comment>
<gene>
    <name evidence="5" type="ORF">L202_02365</name>
</gene>
<keyword evidence="6" id="KW-1185">Reference proteome</keyword>
<keyword evidence="1 3" id="KW-0802">TPR repeat</keyword>
<dbReference type="STRING" id="1295533.A0A1E3I139"/>
<dbReference type="GO" id="GO:0007091">
    <property type="term" value="P:metaphase/anaphase transition of mitotic cell cycle"/>
    <property type="evidence" value="ECO:0007669"/>
    <property type="project" value="TreeGrafter"/>
</dbReference>
<accession>A0A1E3I139</accession>
<evidence type="ECO:0000313" key="6">
    <source>
        <dbReference type="Proteomes" id="UP000094065"/>
    </source>
</evidence>
<dbReference type="PROSITE" id="PS50005">
    <property type="entry name" value="TPR"/>
    <property type="match status" value="4"/>
</dbReference>
<feature type="compositionally biased region" description="Low complexity" evidence="4">
    <location>
        <begin position="382"/>
        <end position="395"/>
    </location>
</feature>
<dbReference type="GO" id="GO:0051301">
    <property type="term" value="P:cell division"/>
    <property type="evidence" value="ECO:0007669"/>
    <property type="project" value="TreeGrafter"/>
</dbReference>
<feature type="compositionally biased region" description="Low complexity" evidence="4">
    <location>
        <begin position="187"/>
        <end position="207"/>
    </location>
</feature>
<dbReference type="SUPFAM" id="SSF48452">
    <property type="entry name" value="TPR-like"/>
    <property type="match status" value="2"/>
</dbReference>
<dbReference type="PANTHER" id="PTHR12558:SF13">
    <property type="entry name" value="CELL DIVISION CYCLE PROTEIN 27 HOMOLOG"/>
    <property type="match status" value="1"/>
</dbReference>
<organism evidence="5 6">
    <name type="scientific">Cryptococcus amylolentus CBS 6039</name>
    <dbReference type="NCBI Taxonomy" id="1295533"/>
    <lineage>
        <taxon>Eukaryota</taxon>
        <taxon>Fungi</taxon>
        <taxon>Dikarya</taxon>
        <taxon>Basidiomycota</taxon>
        <taxon>Agaricomycotina</taxon>
        <taxon>Tremellomycetes</taxon>
        <taxon>Tremellales</taxon>
        <taxon>Cryptococcaceae</taxon>
        <taxon>Cryptococcus</taxon>
    </lineage>
</organism>
<dbReference type="Pfam" id="PF13181">
    <property type="entry name" value="TPR_8"/>
    <property type="match status" value="1"/>
</dbReference>
<protein>
    <recommendedName>
        <fullName evidence="7">Anaphase-promoting complex subunit 3</fullName>
    </recommendedName>
</protein>
<name>A0A1E3I139_9TREE</name>
<feature type="region of interest" description="Disordered" evidence="4">
    <location>
        <begin position="183"/>
        <end position="246"/>
    </location>
</feature>
<dbReference type="Pfam" id="PF00515">
    <property type="entry name" value="TPR_1"/>
    <property type="match status" value="1"/>
</dbReference>
<feature type="repeat" description="TPR" evidence="3">
    <location>
        <begin position="542"/>
        <end position="575"/>
    </location>
</feature>
<evidence type="ECO:0000256" key="1">
    <source>
        <dbReference type="ARBA" id="ARBA00022803"/>
    </source>
</evidence>
<dbReference type="EMBL" id="AWGJ01000003">
    <property type="protein sequence ID" value="ODN82045.1"/>
    <property type="molecule type" value="Genomic_DNA"/>
</dbReference>
<dbReference type="Gene3D" id="1.25.40.10">
    <property type="entry name" value="Tetratricopeptide repeat domain"/>
    <property type="match status" value="4"/>
</dbReference>
<dbReference type="GeneID" id="30153674"/>
<dbReference type="GO" id="GO:0005737">
    <property type="term" value="C:cytoplasm"/>
    <property type="evidence" value="ECO:0007669"/>
    <property type="project" value="TreeGrafter"/>
</dbReference>
<dbReference type="RefSeq" id="XP_018996364.1">
    <property type="nucleotide sequence ID" value="XM_019135961.1"/>
</dbReference>
<feature type="compositionally biased region" description="Polar residues" evidence="4">
    <location>
        <begin position="300"/>
        <end position="314"/>
    </location>
</feature>
<dbReference type="InterPro" id="IPR011990">
    <property type="entry name" value="TPR-like_helical_dom_sf"/>
</dbReference>
<feature type="region of interest" description="Disordered" evidence="4">
    <location>
        <begin position="300"/>
        <end position="418"/>
    </location>
</feature>
<dbReference type="PANTHER" id="PTHR12558">
    <property type="entry name" value="CELL DIVISION CYCLE 16,23,27"/>
    <property type="match status" value="1"/>
</dbReference>
<feature type="repeat" description="TPR" evidence="3">
    <location>
        <begin position="576"/>
        <end position="609"/>
    </location>
</feature>